<dbReference type="SUPFAM" id="SSF81383">
    <property type="entry name" value="F-box domain"/>
    <property type="match status" value="1"/>
</dbReference>
<evidence type="ECO:0000313" key="2">
    <source>
        <dbReference type="EMBL" id="KAF7113841.1"/>
    </source>
</evidence>
<name>A0A8H6P029_9EURO</name>
<dbReference type="EMBL" id="JACBAD010002129">
    <property type="protein sequence ID" value="KAF7113841.1"/>
    <property type="molecule type" value="Genomic_DNA"/>
</dbReference>
<dbReference type="OrthoDB" id="4474617at2759"/>
<reference evidence="2" key="1">
    <citation type="submission" date="2020-06" db="EMBL/GenBank/DDBJ databases">
        <title>Draft genome sequences of strains closely related to Aspergillus parafelis and Aspergillus hiratsukae.</title>
        <authorList>
            <person name="Dos Santos R.A.C."/>
            <person name="Rivero-Menendez O."/>
            <person name="Steenwyk J.L."/>
            <person name="Mead M.E."/>
            <person name="Goldman G.H."/>
            <person name="Alastruey-Izquierdo A."/>
            <person name="Rokas A."/>
        </authorList>
    </citation>
    <scope>NUCLEOTIDE SEQUENCE</scope>
    <source>
        <strain evidence="2">CNM-CM5793</strain>
    </source>
</reference>
<keyword evidence="3" id="KW-1185">Reference proteome</keyword>
<feature type="domain" description="F-box" evidence="1">
    <location>
        <begin position="1"/>
        <end position="48"/>
    </location>
</feature>
<evidence type="ECO:0000313" key="3">
    <source>
        <dbReference type="Proteomes" id="UP000630445"/>
    </source>
</evidence>
<dbReference type="Proteomes" id="UP000630445">
    <property type="component" value="Unassembled WGS sequence"/>
</dbReference>
<evidence type="ECO:0000259" key="1">
    <source>
        <dbReference type="PROSITE" id="PS50181"/>
    </source>
</evidence>
<dbReference type="PROSITE" id="PS50181">
    <property type="entry name" value="FBOX"/>
    <property type="match status" value="1"/>
</dbReference>
<organism evidence="2 3">
    <name type="scientific">Aspergillus hiratsukae</name>
    <dbReference type="NCBI Taxonomy" id="1194566"/>
    <lineage>
        <taxon>Eukaryota</taxon>
        <taxon>Fungi</taxon>
        <taxon>Dikarya</taxon>
        <taxon>Ascomycota</taxon>
        <taxon>Pezizomycotina</taxon>
        <taxon>Eurotiomycetes</taxon>
        <taxon>Eurotiomycetidae</taxon>
        <taxon>Eurotiales</taxon>
        <taxon>Aspergillaceae</taxon>
        <taxon>Aspergillus</taxon>
        <taxon>Aspergillus subgen. Fumigati</taxon>
    </lineage>
</organism>
<comment type="caution">
    <text evidence="2">The sequence shown here is derived from an EMBL/GenBank/DDBJ whole genome shotgun (WGS) entry which is preliminary data.</text>
</comment>
<protein>
    <recommendedName>
        <fullName evidence="1">F-box domain-containing protein</fullName>
    </recommendedName>
</protein>
<dbReference type="Pfam" id="PF12937">
    <property type="entry name" value="F-box-like"/>
    <property type="match status" value="1"/>
</dbReference>
<sequence length="274" mass="31548">MIRLLDLPNEVLLHIFGSAESVRDVFNLARTCMRLGHLYRDDTNLKTILNSIAANIVMPKNPDSTWLKTHFRVENLRTPDASILAAIEHVETRTFLSTVGFPGCSTLTARLTSQNMSHLHRRHFRVFNADIRDVDPPVLAGDYIYIGSVIECTVLFGTSKGDMIFYVFPGLYRIRCEHLCLGSAATSVSSFLVLLGTLLEFRRQVQEVVDLCIPSELQPRLHIYETFLRRVYARMREYGDLPERYDSFWHRIFGKFNLAFPFLYRQRTVSHSTA</sequence>
<dbReference type="AlphaFoldDB" id="A0A8H6P029"/>
<gene>
    <name evidence="2" type="ORF">CNMCM5793_004896</name>
</gene>
<accession>A0A8H6P029</accession>
<dbReference type="InterPro" id="IPR036047">
    <property type="entry name" value="F-box-like_dom_sf"/>
</dbReference>
<dbReference type="InterPro" id="IPR001810">
    <property type="entry name" value="F-box_dom"/>
</dbReference>
<proteinExistence type="predicted"/>